<sequence length="61" mass="7280">MDKCDEMRWRRSMGRSDHAIILFKHPQIDPHASWHKETTAGREPMFDLLALPKPEILFVHR</sequence>
<keyword evidence="2" id="KW-1185">Reference proteome</keyword>
<proteinExistence type="predicted"/>
<dbReference type="AlphaFoldDB" id="A0AAV7HDN5"/>
<name>A0AAV7HDN5_DENCH</name>
<dbReference type="Proteomes" id="UP000775213">
    <property type="component" value="Unassembled WGS sequence"/>
</dbReference>
<gene>
    <name evidence="1" type="ORF">IEQ34_005663</name>
</gene>
<evidence type="ECO:0000313" key="1">
    <source>
        <dbReference type="EMBL" id="KAH0465560.1"/>
    </source>
</evidence>
<comment type="caution">
    <text evidence="1">The sequence shown here is derived from an EMBL/GenBank/DDBJ whole genome shotgun (WGS) entry which is preliminary data.</text>
</comment>
<protein>
    <submittedName>
        <fullName evidence="1">Uncharacterized protein</fullName>
    </submittedName>
</protein>
<accession>A0AAV7HDN5</accession>
<evidence type="ECO:0000313" key="2">
    <source>
        <dbReference type="Proteomes" id="UP000775213"/>
    </source>
</evidence>
<organism evidence="1 2">
    <name type="scientific">Dendrobium chrysotoxum</name>
    <name type="common">Orchid</name>
    <dbReference type="NCBI Taxonomy" id="161865"/>
    <lineage>
        <taxon>Eukaryota</taxon>
        <taxon>Viridiplantae</taxon>
        <taxon>Streptophyta</taxon>
        <taxon>Embryophyta</taxon>
        <taxon>Tracheophyta</taxon>
        <taxon>Spermatophyta</taxon>
        <taxon>Magnoliopsida</taxon>
        <taxon>Liliopsida</taxon>
        <taxon>Asparagales</taxon>
        <taxon>Orchidaceae</taxon>
        <taxon>Epidendroideae</taxon>
        <taxon>Malaxideae</taxon>
        <taxon>Dendrobiinae</taxon>
        <taxon>Dendrobium</taxon>
    </lineage>
</organism>
<reference evidence="1 2" key="1">
    <citation type="journal article" date="2021" name="Hortic Res">
        <title>Chromosome-scale assembly of the Dendrobium chrysotoxum genome enhances the understanding of orchid evolution.</title>
        <authorList>
            <person name="Zhang Y."/>
            <person name="Zhang G.Q."/>
            <person name="Zhang D."/>
            <person name="Liu X.D."/>
            <person name="Xu X.Y."/>
            <person name="Sun W.H."/>
            <person name="Yu X."/>
            <person name="Zhu X."/>
            <person name="Wang Z.W."/>
            <person name="Zhao X."/>
            <person name="Zhong W.Y."/>
            <person name="Chen H."/>
            <person name="Yin W.L."/>
            <person name="Huang T."/>
            <person name="Niu S.C."/>
            <person name="Liu Z.J."/>
        </authorList>
    </citation>
    <scope>NUCLEOTIDE SEQUENCE [LARGE SCALE GENOMIC DNA]</scope>
    <source>
        <strain evidence="1">Lindl</strain>
    </source>
</reference>
<dbReference type="EMBL" id="JAGFBR010000006">
    <property type="protein sequence ID" value="KAH0465560.1"/>
    <property type="molecule type" value="Genomic_DNA"/>
</dbReference>